<evidence type="ECO:0000256" key="4">
    <source>
        <dbReference type="ARBA" id="ARBA00022989"/>
    </source>
</evidence>
<evidence type="ECO:0000313" key="8">
    <source>
        <dbReference type="Proteomes" id="UP000005867"/>
    </source>
</evidence>
<dbReference type="GO" id="GO:0015658">
    <property type="term" value="F:branched-chain amino acid transmembrane transporter activity"/>
    <property type="evidence" value="ECO:0007669"/>
    <property type="project" value="InterPro"/>
</dbReference>
<dbReference type="STRING" id="1104324.P186_1271"/>
<feature type="transmembrane region" description="Helical" evidence="6">
    <location>
        <begin position="321"/>
        <end position="338"/>
    </location>
</feature>
<evidence type="ECO:0000256" key="5">
    <source>
        <dbReference type="ARBA" id="ARBA00023136"/>
    </source>
</evidence>
<sequence>MILQLELGSLEVLFRETMIFIAIYGIYVLSLNLEVGYLGLPQFGKVMFLALGALAVGGIATKIALLIYGGTISAQLNISPLSDLDTYCSAYQYQTIDIINNIFTSMPLHGVGFFLLSLILAALLGGVFGILMAGPALRLREDYLGILLLVSAEMIRIIATYTPQVACGVFGAVVPDPFAWVGTDRRPWVYLAVTLLFLLATVFILERLANSPFGRALRAIRDAETAARVFGKDVVRYRIRVLSTASALAGIAGALFAFYNNVINMNMFVPYYTFTAWTMLIIGGMGNNYGALSGVVVYYIIDRVLSIYKEGIRQIVNVDPVFFQYIILGVIIILVLMFRPQGLVGEKPAKTLKRRVLEKLRGEA</sequence>
<dbReference type="PANTHER" id="PTHR30482">
    <property type="entry name" value="HIGH-AFFINITY BRANCHED-CHAIN AMINO ACID TRANSPORT SYSTEM PERMEASE"/>
    <property type="match status" value="1"/>
</dbReference>
<comment type="subcellular location">
    <subcellularLocation>
        <location evidence="1">Cell membrane</location>
        <topology evidence="1">Multi-pass membrane protein</topology>
    </subcellularLocation>
</comment>
<dbReference type="InterPro" id="IPR001851">
    <property type="entry name" value="ABC_transp_permease"/>
</dbReference>
<evidence type="ECO:0000256" key="2">
    <source>
        <dbReference type="ARBA" id="ARBA00022475"/>
    </source>
</evidence>
<keyword evidence="8" id="KW-1185">Reference proteome</keyword>
<dbReference type="GO" id="GO:0005886">
    <property type="term" value="C:plasma membrane"/>
    <property type="evidence" value="ECO:0007669"/>
    <property type="project" value="UniProtKB-SubCell"/>
</dbReference>
<feature type="transmembrane region" description="Helical" evidence="6">
    <location>
        <begin position="47"/>
        <end position="68"/>
    </location>
</feature>
<keyword evidence="5 6" id="KW-0472">Membrane</keyword>
<organism evidence="7 8">
    <name type="scientific">Pyrobaculum ferrireducens</name>
    <dbReference type="NCBI Taxonomy" id="1104324"/>
    <lineage>
        <taxon>Archaea</taxon>
        <taxon>Thermoproteota</taxon>
        <taxon>Thermoprotei</taxon>
        <taxon>Thermoproteales</taxon>
        <taxon>Thermoproteaceae</taxon>
        <taxon>Pyrobaculum</taxon>
    </lineage>
</organism>
<dbReference type="CDD" id="cd06581">
    <property type="entry name" value="TM_PBP1_LivM_like"/>
    <property type="match status" value="1"/>
</dbReference>
<dbReference type="PANTHER" id="PTHR30482:SF1">
    <property type="entry name" value="BRANCHED-CHAIN AMINO ACID TRANSPORT PERMEASE PROTEIN LIVM-RELATED"/>
    <property type="match status" value="1"/>
</dbReference>
<reference evidence="7 8" key="1">
    <citation type="journal article" date="2012" name="J. Bacteriol.">
        <title>Complete genome sequence of strain 1860, a crenarchaeon of the genus pyrobaculum able to grow with various electron acceptors.</title>
        <authorList>
            <person name="Mardanov A.V."/>
            <person name="Gumerov V.M."/>
            <person name="Slobodkina G.B."/>
            <person name="Beletsky A.V."/>
            <person name="Bonch-Osmolovskaya E.A."/>
            <person name="Ravin N.V."/>
            <person name="Skryabin K.G."/>
        </authorList>
    </citation>
    <scope>NUCLEOTIDE SEQUENCE [LARGE SCALE GENOMIC DNA]</scope>
    <source>
        <strain evidence="7 8">1860</strain>
    </source>
</reference>
<dbReference type="BioCyc" id="PSP1104324:GJSN-1245-MONOMER"/>
<proteinExistence type="predicted"/>
<dbReference type="HOGENOM" id="CLU_031365_1_0_2"/>
<keyword evidence="4 6" id="KW-1133">Transmembrane helix</keyword>
<evidence type="ECO:0000256" key="6">
    <source>
        <dbReference type="SAM" id="Phobius"/>
    </source>
</evidence>
<gene>
    <name evidence="7" type="ORF">P186_1271</name>
</gene>
<dbReference type="KEGG" id="pyr:P186_1271"/>
<dbReference type="Pfam" id="PF02653">
    <property type="entry name" value="BPD_transp_2"/>
    <property type="match status" value="1"/>
</dbReference>
<evidence type="ECO:0000313" key="7">
    <source>
        <dbReference type="EMBL" id="AET32700.1"/>
    </source>
</evidence>
<dbReference type="eggNOG" id="arCOG01273">
    <property type="taxonomic scope" value="Archaea"/>
</dbReference>
<feature type="transmembrane region" description="Helical" evidence="6">
    <location>
        <begin position="279"/>
        <end position="301"/>
    </location>
</feature>
<feature type="transmembrane region" description="Helical" evidence="6">
    <location>
        <begin position="241"/>
        <end position="259"/>
    </location>
</feature>
<name>G7VDB5_9CREN</name>
<dbReference type="OrthoDB" id="15394at2157"/>
<protein>
    <submittedName>
        <fullName evidence="7">Branched-chain amino acid transport permease protein</fullName>
    </submittedName>
</protein>
<feature type="transmembrane region" description="Helical" evidence="6">
    <location>
        <begin position="20"/>
        <end position="40"/>
    </location>
</feature>
<accession>G7VDB5</accession>
<dbReference type="InterPro" id="IPR043428">
    <property type="entry name" value="LivM-like"/>
</dbReference>
<feature type="transmembrane region" description="Helical" evidence="6">
    <location>
        <begin position="111"/>
        <end position="131"/>
    </location>
</feature>
<evidence type="ECO:0000256" key="1">
    <source>
        <dbReference type="ARBA" id="ARBA00004651"/>
    </source>
</evidence>
<dbReference type="GeneID" id="11595528"/>
<feature type="transmembrane region" description="Helical" evidence="6">
    <location>
        <begin position="188"/>
        <end position="205"/>
    </location>
</feature>
<keyword evidence="3 6" id="KW-0812">Transmembrane</keyword>
<dbReference type="Proteomes" id="UP000005867">
    <property type="component" value="Chromosome"/>
</dbReference>
<keyword evidence="2" id="KW-1003">Cell membrane</keyword>
<evidence type="ECO:0000256" key="3">
    <source>
        <dbReference type="ARBA" id="ARBA00022692"/>
    </source>
</evidence>
<dbReference type="AlphaFoldDB" id="G7VDB5"/>
<dbReference type="EMBL" id="CP003098">
    <property type="protein sequence ID" value="AET32700.1"/>
    <property type="molecule type" value="Genomic_DNA"/>
</dbReference>
<dbReference type="RefSeq" id="WP_014288528.1">
    <property type="nucleotide sequence ID" value="NC_016645.1"/>
</dbReference>